<dbReference type="AlphaFoldDB" id="A0A061J3X4"/>
<dbReference type="Proteomes" id="UP000031737">
    <property type="component" value="Unassembled WGS sequence"/>
</dbReference>
<evidence type="ECO:0008006" key="4">
    <source>
        <dbReference type="Google" id="ProtNLM"/>
    </source>
</evidence>
<organism evidence="2 3">
    <name type="scientific">Trypanosoma rangeli SC58</name>
    <dbReference type="NCBI Taxonomy" id="429131"/>
    <lineage>
        <taxon>Eukaryota</taxon>
        <taxon>Discoba</taxon>
        <taxon>Euglenozoa</taxon>
        <taxon>Kinetoplastea</taxon>
        <taxon>Metakinetoplastina</taxon>
        <taxon>Trypanosomatida</taxon>
        <taxon>Trypanosomatidae</taxon>
        <taxon>Trypanosoma</taxon>
        <taxon>Herpetosoma</taxon>
    </lineage>
</organism>
<dbReference type="GO" id="GO:0016507">
    <property type="term" value="C:mitochondrial fatty acid beta-oxidation multienzyme complex"/>
    <property type="evidence" value="ECO:0007669"/>
    <property type="project" value="TreeGrafter"/>
</dbReference>
<gene>
    <name evidence="2" type="ORF">TRSC58_03262</name>
</gene>
<dbReference type="GO" id="GO:0004300">
    <property type="term" value="F:enoyl-CoA hydratase activity"/>
    <property type="evidence" value="ECO:0007669"/>
    <property type="project" value="TreeGrafter"/>
</dbReference>
<name>A0A061J3X4_TRYRA</name>
<dbReference type="VEuPathDB" id="TriTrypDB:TRSC58_03262"/>
<comment type="caution">
    <text evidence="2">The sequence shown here is derived from an EMBL/GenBank/DDBJ whole genome shotgun (WGS) entry which is preliminary data.</text>
</comment>
<feature type="region of interest" description="Disordered" evidence="1">
    <location>
        <begin position="88"/>
        <end position="111"/>
    </location>
</feature>
<dbReference type="InterPro" id="IPR050136">
    <property type="entry name" value="FA_oxidation_alpha_subunit"/>
</dbReference>
<protein>
    <recommendedName>
        <fullName evidence="4">3-hydroxyacyl-CoA dehydrogenase C-terminal domain-containing protein</fullName>
    </recommendedName>
</protein>
<evidence type="ECO:0000313" key="3">
    <source>
        <dbReference type="Proteomes" id="UP000031737"/>
    </source>
</evidence>
<dbReference type="SUPFAM" id="SSF48179">
    <property type="entry name" value="6-phosphogluconate dehydrogenase C-terminal domain-like"/>
    <property type="match status" value="1"/>
</dbReference>
<reference evidence="2 3" key="1">
    <citation type="submission" date="2013-07" db="EMBL/GenBank/DDBJ databases">
        <authorList>
            <person name="Stoco P.H."/>
            <person name="Wagner G."/>
            <person name="Gerber A."/>
            <person name="Zaha A."/>
            <person name="Thompson C."/>
            <person name="Bartholomeu D.C."/>
            <person name="Luckemeyer D.D."/>
            <person name="Bahia D."/>
            <person name="Loreto E."/>
            <person name="Prestes E.B."/>
            <person name="Lima F.M."/>
            <person name="Rodrigues-Luiz G."/>
            <person name="Vallejo G.A."/>
            <person name="Filho J.F."/>
            <person name="Monteiro K.M."/>
            <person name="Tyler K.M."/>
            <person name="de Almeida L.G."/>
            <person name="Ortiz M.F."/>
            <person name="Siervo M.A."/>
            <person name="de Moraes M.H."/>
            <person name="Cunha O.L."/>
            <person name="Mendonca-Neto R."/>
            <person name="Silva R."/>
            <person name="Teixeira S.M."/>
            <person name="Murta S.M."/>
            <person name="Sincero T.C."/>
            <person name="Mendes T.A."/>
            <person name="Urmenyi T.P."/>
            <person name="Silva V.G."/>
            <person name="da Rocha W.D."/>
            <person name="Andersson B."/>
            <person name="Romanha A.J."/>
            <person name="Steindel M."/>
            <person name="de Vasconcelos A.T."/>
            <person name="Grisard E.C."/>
        </authorList>
    </citation>
    <scope>NUCLEOTIDE SEQUENCE [LARGE SCALE GENOMIC DNA]</scope>
    <source>
        <strain evidence="2 3">SC58</strain>
    </source>
</reference>
<evidence type="ECO:0000313" key="2">
    <source>
        <dbReference type="EMBL" id="ESL09025.1"/>
    </source>
</evidence>
<sequence length="875" mass="96533">MRGGRHRLTIFRFPSIGHPVCPIVCRRVATSFSGRAHDPAASRGSGSEINGLLREINDLWMRRGVGEHKLSVSASKLRQAWAPAAAMTGKSHTETHERPVLPATGTHRPLGSVEIEDPPAFTDIACTLQELEEELFKLSAKEAAVGELENSADTDMQKAGDECDERDKNAVSSVRCSQDPHPETMDFAPVESPAEPCAFAAVRHYEKLSCWMDAEEVSASNNAVTVQVLESANRVFTLELRERPRCARAMTLAIGQALNKVEVATELSEGLVVVFRSAPGVPFFTPLRSELELSYLARAELLREKERLFCRMREARLHGVSFRAELNESALDFGAELFFMCDRKTVLESEVSGSAITVGFPSIALGVWPAPCVLQRISRFLGCDERVGLVVPILHTFSWSELNETHPGLLQSDRSLHWLKKKAYRLFKLQWNWLRYLLGWGTNLSSKGNHRDILMHRWDDYCAVLDTTEGDADAVLAAEAASRGINMYVTLLGTADFCNAASVTMALRRMHSRVLNPLTQRSIIEVRPTNMNEIKVGEAFCVFTEASSHATVRFIAEHRSFSGNDVVKSALLMGGDAASVKDAADLLDCAAVATPLRPFKLPSLGEGDMVEVQLLCAPRVSESQQWETLSSALAYLQSREMPYIVTRGDAGARLVAALALELSRLATEAEVRLIEAVAMEELRFRITPFQLLDHCGMANIANVMRRHSHLMDERRVPAIASRVLSAMEVEGFRGEGSRRGGFYTRYGDLNSEVVSEFVGRRKLSRGDICLRLLFALVNESCRMLLDGCVEAVDVINLVSIGALTLHPSTGGLLSYLDSGMGCVALLHNMNYMSQEMGATAPPSPLLQVMLEVDKTFCTLSPETLYEARRRCVGNA</sequence>
<proteinExistence type="predicted"/>
<dbReference type="GO" id="GO:0016509">
    <property type="term" value="F:long-chain (3S)-3-hydroxyacyl-CoA dehydrogenase (NAD+) activity"/>
    <property type="evidence" value="ECO:0007669"/>
    <property type="project" value="TreeGrafter"/>
</dbReference>
<dbReference type="EMBL" id="AUPL01003262">
    <property type="protein sequence ID" value="ESL09025.1"/>
    <property type="molecule type" value="Genomic_DNA"/>
</dbReference>
<dbReference type="OrthoDB" id="243475at2759"/>
<dbReference type="Gene3D" id="1.10.1040.50">
    <property type="match status" value="1"/>
</dbReference>
<dbReference type="PANTHER" id="PTHR43612:SF3">
    <property type="entry name" value="TRIFUNCTIONAL ENZYME SUBUNIT ALPHA, MITOCHONDRIAL"/>
    <property type="match status" value="1"/>
</dbReference>
<dbReference type="GO" id="GO:0006635">
    <property type="term" value="P:fatty acid beta-oxidation"/>
    <property type="evidence" value="ECO:0007669"/>
    <property type="project" value="TreeGrafter"/>
</dbReference>
<evidence type="ECO:0000256" key="1">
    <source>
        <dbReference type="SAM" id="MobiDB-lite"/>
    </source>
</evidence>
<accession>A0A061J3X4</accession>
<dbReference type="PANTHER" id="PTHR43612">
    <property type="entry name" value="TRIFUNCTIONAL ENZYME SUBUNIT ALPHA"/>
    <property type="match status" value="1"/>
</dbReference>
<keyword evidence="3" id="KW-1185">Reference proteome</keyword>
<dbReference type="InterPro" id="IPR008927">
    <property type="entry name" value="6-PGluconate_DH-like_C_sf"/>
</dbReference>